<organism evidence="4 5">
    <name type="scientific">Methylobacterium haplocladii</name>
    <dbReference type="NCBI Taxonomy" id="1176176"/>
    <lineage>
        <taxon>Bacteria</taxon>
        <taxon>Pseudomonadati</taxon>
        <taxon>Pseudomonadota</taxon>
        <taxon>Alphaproteobacteria</taxon>
        <taxon>Hyphomicrobiales</taxon>
        <taxon>Methylobacteriaceae</taxon>
        <taxon>Methylobacterium</taxon>
    </lineage>
</organism>
<dbReference type="SUPFAM" id="SSF53335">
    <property type="entry name" value="S-adenosyl-L-methionine-dependent methyltransferases"/>
    <property type="match status" value="1"/>
</dbReference>
<evidence type="ECO:0000313" key="5">
    <source>
        <dbReference type="Proteomes" id="UP000321258"/>
    </source>
</evidence>
<accession>A0A512IJC1</accession>
<dbReference type="Gene3D" id="3.40.50.150">
    <property type="entry name" value="Vaccinia Virus protein VP39"/>
    <property type="match status" value="1"/>
</dbReference>
<dbReference type="PANTHER" id="PTHR47739">
    <property type="entry name" value="TRNA1(VAL) (ADENINE(37)-N6)-METHYLTRANSFERASE"/>
    <property type="match status" value="1"/>
</dbReference>
<evidence type="ECO:0000313" key="4">
    <source>
        <dbReference type="EMBL" id="GEO97784.1"/>
    </source>
</evidence>
<comment type="caution">
    <text evidence="4">The sequence shown here is derived from an EMBL/GenBank/DDBJ whole genome shotgun (WGS) entry which is preliminary data.</text>
</comment>
<evidence type="ECO:0000259" key="3">
    <source>
        <dbReference type="Pfam" id="PF05175"/>
    </source>
</evidence>
<dbReference type="InterPro" id="IPR007848">
    <property type="entry name" value="Small_mtfrase_dom"/>
</dbReference>
<name>A0A512IJC1_9HYPH</name>
<dbReference type="OrthoDB" id="5489421at2"/>
<dbReference type="GO" id="GO:0008168">
    <property type="term" value="F:methyltransferase activity"/>
    <property type="evidence" value="ECO:0007669"/>
    <property type="project" value="UniProtKB-KW"/>
</dbReference>
<gene>
    <name evidence="4" type="ORF">MHA02_01720</name>
</gene>
<keyword evidence="5" id="KW-1185">Reference proteome</keyword>
<reference evidence="4 5" key="1">
    <citation type="submission" date="2019-07" db="EMBL/GenBank/DDBJ databases">
        <title>Whole genome shotgun sequence of Methylobacterium haplocladii NBRC 107714.</title>
        <authorList>
            <person name="Hosoyama A."/>
            <person name="Uohara A."/>
            <person name="Ohji S."/>
            <person name="Ichikawa N."/>
        </authorList>
    </citation>
    <scope>NUCLEOTIDE SEQUENCE [LARGE SCALE GENOMIC DNA]</scope>
    <source>
        <strain evidence="4 5">NBRC 107714</strain>
    </source>
</reference>
<keyword evidence="2" id="KW-0949">S-adenosyl-L-methionine</keyword>
<dbReference type="InterPro" id="IPR050210">
    <property type="entry name" value="tRNA_Adenine-N(6)_MTase"/>
</dbReference>
<dbReference type="GO" id="GO:0032259">
    <property type="term" value="P:methylation"/>
    <property type="evidence" value="ECO:0007669"/>
    <property type="project" value="UniProtKB-KW"/>
</dbReference>
<evidence type="ECO:0000256" key="2">
    <source>
        <dbReference type="ARBA" id="ARBA00022691"/>
    </source>
</evidence>
<evidence type="ECO:0000256" key="1">
    <source>
        <dbReference type="ARBA" id="ARBA00022603"/>
    </source>
</evidence>
<sequence>MTEVAEPDLWLGGRLRLRQPPRGAHRAGTDAVLLARLFEPEPDAVVCDLGAGTGAIGLAYASLHPSCRAVLVERDEALAQLARRNAQANSFEERVTVVEADVLAPEAHRRAAGLPANFADILVTNPPFFDGTRHRPSPNASKAAAHTFAGDGLDAWLRTSAGLLRSGGRLGLIHRADTLPDCLAAMGNRFGNITVRPVQAMAERPAIRVLVSAVKGSRAPFSLLAPLVLQDAAGRFTAEVEAMHRGEAFRP</sequence>
<dbReference type="PANTHER" id="PTHR47739:SF1">
    <property type="entry name" value="TRNA1(VAL) (ADENINE(37)-N6)-METHYLTRANSFERASE"/>
    <property type="match status" value="1"/>
</dbReference>
<proteinExistence type="predicted"/>
<dbReference type="CDD" id="cd02440">
    <property type="entry name" value="AdoMet_MTases"/>
    <property type="match status" value="1"/>
</dbReference>
<keyword evidence="1 4" id="KW-0489">Methyltransferase</keyword>
<feature type="domain" description="Methyltransferase small" evidence="3">
    <location>
        <begin position="33"/>
        <end position="135"/>
    </location>
</feature>
<dbReference type="RefSeq" id="WP_147076084.1">
    <property type="nucleotide sequence ID" value="NZ_BJZT01000002.1"/>
</dbReference>
<dbReference type="Pfam" id="PF05175">
    <property type="entry name" value="MTS"/>
    <property type="match status" value="1"/>
</dbReference>
<dbReference type="EMBL" id="BJZT01000002">
    <property type="protein sequence ID" value="GEO97784.1"/>
    <property type="molecule type" value="Genomic_DNA"/>
</dbReference>
<protein>
    <submittedName>
        <fullName evidence="4">Methyltransferase</fullName>
    </submittedName>
</protein>
<dbReference type="Proteomes" id="UP000321258">
    <property type="component" value="Unassembled WGS sequence"/>
</dbReference>
<keyword evidence="4" id="KW-0808">Transferase</keyword>
<dbReference type="AlphaFoldDB" id="A0A512IJC1"/>
<dbReference type="InterPro" id="IPR029063">
    <property type="entry name" value="SAM-dependent_MTases_sf"/>
</dbReference>